<evidence type="ECO:0000256" key="2">
    <source>
        <dbReference type="SAM" id="SignalP"/>
    </source>
</evidence>
<name>A0A177TWL2_9BASI</name>
<reference evidence="3" key="1">
    <citation type="submission" date="2016-04" db="EMBL/GenBank/DDBJ databases">
        <authorList>
            <person name="Nguyen H.D."/>
            <person name="Samba Siva P."/>
            <person name="Cullis J."/>
            <person name="Levesque C.A."/>
            <person name="Hambleton S."/>
        </authorList>
    </citation>
    <scope>NUCLEOTIDE SEQUENCE</scope>
    <source>
        <strain evidence="3">DAOMC 236416</strain>
    </source>
</reference>
<keyword evidence="4" id="KW-1185">Reference proteome</keyword>
<feature type="compositionally biased region" description="Low complexity" evidence="1">
    <location>
        <begin position="71"/>
        <end position="81"/>
    </location>
</feature>
<protein>
    <submittedName>
        <fullName evidence="3">Uncharacterized protein</fullName>
    </submittedName>
</protein>
<feature type="signal peptide" evidence="2">
    <location>
        <begin position="1"/>
        <end position="20"/>
    </location>
</feature>
<keyword evidence="2" id="KW-0732">Signal</keyword>
<dbReference type="Proteomes" id="UP000077521">
    <property type="component" value="Unassembled WGS sequence"/>
</dbReference>
<feature type="region of interest" description="Disordered" evidence="1">
    <location>
        <begin position="33"/>
        <end position="82"/>
    </location>
</feature>
<feature type="region of interest" description="Disordered" evidence="1">
    <location>
        <begin position="216"/>
        <end position="239"/>
    </location>
</feature>
<feature type="compositionally biased region" description="Pro residues" evidence="1">
    <location>
        <begin position="60"/>
        <end position="70"/>
    </location>
</feature>
<comment type="caution">
    <text evidence="3">The sequence shown here is derived from an EMBL/GenBank/DDBJ whole genome shotgun (WGS) entry which is preliminary data.</text>
</comment>
<evidence type="ECO:0000313" key="4">
    <source>
        <dbReference type="Proteomes" id="UP000077521"/>
    </source>
</evidence>
<feature type="region of interest" description="Disordered" evidence="1">
    <location>
        <begin position="160"/>
        <end position="180"/>
    </location>
</feature>
<sequence>MRFSASLSLTLSLFAASAQAQYFTEGWQPGNPVQLPIKNDNSIPEEQETKQPASGWIPSQQPPSPPPPTPQDQQTNTDDNPLSALWSRLTSKTAQENTTFNTEIVSLTHTPHLAPLWGPELTAEELSARGPTVEDQLGIPRSSVVSAARGVKVAEGAAAPWARARSSGSAPEGSSSSKGSALSFEPWIVLVSSKTDDATSVRFNIVFNDTVNLISPPPAGQEAVPPTPDSLATMPDEETEEDREIIDDVMLRYSDALKRLRFAHADYLTQPAVSWHWWIWKVPIVLFITPSTSPERAYDIRFWRIASNPPSRARFLSIICDENKWKQLPIWTSSMAPGSERDYIPERITKMFTYIYVVLEKVPGPVLPIAAAMLAQPLLQLMHRRSGMRS</sequence>
<dbReference type="AlphaFoldDB" id="A0A177TWL2"/>
<proteinExistence type="predicted"/>
<dbReference type="EMBL" id="LWDF02000183">
    <property type="protein sequence ID" value="KAE8254671.1"/>
    <property type="molecule type" value="Genomic_DNA"/>
</dbReference>
<organism evidence="3 4">
    <name type="scientific">Tilletia indica</name>
    <dbReference type="NCBI Taxonomy" id="43049"/>
    <lineage>
        <taxon>Eukaryota</taxon>
        <taxon>Fungi</taxon>
        <taxon>Dikarya</taxon>
        <taxon>Basidiomycota</taxon>
        <taxon>Ustilaginomycotina</taxon>
        <taxon>Exobasidiomycetes</taxon>
        <taxon>Tilletiales</taxon>
        <taxon>Tilletiaceae</taxon>
        <taxon>Tilletia</taxon>
    </lineage>
</organism>
<feature type="chain" id="PRO_5043489775" evidence="2">
    <location>
        <begin position="21"/>
        <end position="390"/>
    </location>
</feature>
<evidence type="ECO:0000256" key="1">
    <source>
        <dbReference type="SAM" id="MobiDB-lite"/>
    </source>
</evidence>
<reference evidence="3" key="2">
    <citation type="journal article" date="2019" name="IMA Fungus">
        <title>Genome sequencing and comparison of five Tilletia species to identify candidate genes for the detection of regulated species infecting wheat.</title>
        <authorList>
            <person name="Nguyen H.D.T."/>
            <person name="Sultana T."/>
            <person name="Kesanakurti P."/>
            <person name="Hambleton S."/>
        </authorList>
    </citation>
    <scope>NUCLEOTIDE SEQUENCE</scope>
    <source>
        <strain evidence="3">DAOMC 236416</strain>
    </source>
</reference>
<evidence type="ECO:0000313" key="3">
    <source>
        <dbReference type="EMBL" id="KAE8254671.1"/>
    </source>
</evidence>
<gene>
    <name evidence="3" type="ORF">A4X13_0g3329</name>
</gene>
<accession>A0A177TWL2</accession>